<comment type="caution">
    <text evidence="4">The sequence shown here is derived from an EMBL/GenBank/DDBJ whole genome shotgun (WGS) entry which is preliminary data.</text>
</comment>
<name>A0ABT6RZS5_9ACTN</name>
<dbReference type="PRINTS" id="PR00111">
    <property type="entry name" value="ABHYDROLASE"/>
</dbReference>
<proteinExistence type="inferred from homology"/>
<reference evidence="4 5" key="1">
    <citation type="submission" date="2023-05" db="EMBL/GenBank/DDBJ databases">
        <title>Draft genome sequence of Streptomyces sp. B-S-A8 isolated from a cave soil in Thailand.</title>
        <authorList>
            <person name="Chamroensaksri N."/>
            <person name="Muangham S."/>
        </authorList>
    </citation>
    <scope>NUCLEOTIDE SEQUENCE [LARGE SCALE GENOMIC DNA]</scope>
    <source>
        <strain evidence="4 5">B-S-A8</strain>
    </source>
</reference>
<feature type="domain" description="Serine aminopeptidase S33" evidence="3">
    <location>
        <begin position="50"/>
        <end position="272"/>
    </location>
</feature>
<dbReference type="PANTHER" id="PTHR22946">
    <property type="entry name" value="DIENELACTONE HYDROLASE DOMAIN-CONTAINING PROTEIN-RELATED"/>
    <property type="match status" value="1"/>
</dbReference>
<gene>
    <name evidence="4" type="ORF">QIS99_27125</name>
</gene>
<dbReference type="InterPro" id="IPR050261">
    <property type="entry name" value="FrsA_esterase"/>
</dbReference>
<evidence type="ECO:0000313" key="5">
    <source>
        <dbReference type="Proteomes" id="UP001224661"/>
    </source>
</evidence>
<evidence type="ECO:0000256" key="2">
    <source>
        <dbReference type="ARBA" id="ARBA00038115"/>
    </source>
</evidence>
<dbReference type="SUPFAM" id="SSF53474">
    <property type="entry name" value="alpha/beta-Hydrolases"/>
    <property type="match status" value="1"/>
</dbReference>
<evidence type="ECO:0000313" key="4">
    <source>
        <dbReference type="EMBL" id="MDI3389835.1"/>
    </source>
</evidence>
<dbReference type="InterPro" id="IPR022742">
    <property type="entry name" value="Hydrolase_4"/>
</dbReference>
<dbReference type="PANTHER" id="PTHR22946:SF9">
    <property type="entry name" value="POLYKETIDE TRANSFERASE AF380"/>
    <property type="match status" value="1"/>
</dbReference>
<keyword evidence="5" id="KW-1185">Reference proteome</keyword>
<organism evidence="4 5">
    <name type="scientific">Streptomyces solicavernae</name>
    <dbReference type="NCBI Taxonomy" id="3043614"/>
    <lineage>
        <taxon>Bacteria</taxon>
        <taxon>Bacillati</taxon>
        <taxon>Actinomycetota</taxon>
        <taxon>Actinomycetes</taxon>
        <taxon>Kitasatosporales</taxon>
        <taxon>Streptomycetaceae</taxon>
        <taxon>Streptomyces</taxon>
    </lineage>
</organism>
<dbReference type="Gene3D" id="3.40.50.1820">
    <property type="entry name" value="alpha/beta hydrolase"/>
    <property type="match status" value="1"/>
</dbReference>
<dbReference type="GO" id="GO:0016787">
    <property type="term" value="F:hydrolase activity"/>
    <property type="evidence" value="ECO:0007669"/>
    <property type="project" value="UniProtKB-KW"/>
</dbReference>
<accession>A0ABT6RZS5</accession>
<dbReference type="Pfam" id="PF12146">
    <property type="entry name" value="Hydrolase_4"/>
    <property type="match status" value="1"/>
</dbReference>
<dbReference type="InterPro" id="IPR029058">
    <property type="entry name" value="AB_hydrolase_fold"/>
</dbReference>
<dbReference type="InterPro" id="IPR000073">
    <property type="entry name" value="AB_hydrolase_1"/>
</dbReference>
<protein>
    <submittedName>
        <fullName evidence="4">Alpha/beta fold hydrolase</fullName>
    </submittedName>
</protein>
<dbReference type="Proteomes" id="UP001224661">
    <property type="component" value="Unassembled WGS sequence"/>
</dbReference>
<keyword evidence="1 4" id="KW-0378">Hydrolase</keyword>
<comment type="similarity">
    <text evidence="2">Belongs to the AB hydrolase superfamily. FUS2 hydrolase family.</text>
</comment>
<dbReference type="EMBL" id="JASCIR010000033">
    <property type="protein sequence ID" value="MDI3389835.1"/>
    <property type="molecule type" value="Genomic_DNA"/>
</dbReference>
<evidence type="ECO:0000259" key="3">
    <source>
        <dbReference type="Pfam" id="PF12146"/>
    </source>
</evidence>
<sequence length="311" mass="34018">MITRPFPFFSEGIRLDADLHLPDDNGAGAPYPVLIPSSGYQGLKVIHPERFARALTQRGYAVLAFDYRGFGLSEGERGRLAPQEWADDLRAAVDRAAAAEQLDADRIGLIGWGMGGGVVVAEAADDPRVRAVASLNGISDGRRSTRAMHDEESWNSLVERVAADRGHRAEHGRSEITSPWDIIRLDLDGRTDGYVGEELYKAPGFGSGVSLESADLLLRFSAEAVADRISPRPLLIIHGAENELHKPEEAEALYAAAKEPKQLKFLEGRGHTEWMFDDDPTFKSVVEDLDAFFGSAFAQERQPQPATADAH</sequence>
<evidence type="ECO:0000256" key="1">
    <source>
        <dbReference type="ARBA" id="ARBA00022801"/>
    </source>
</evidence>
<dbReference type="Gene3D" id="1.10.10.800">
    <property type="match status" value="1"/>
</dbReference>
<dbReference type="RefSeq" id="WP_282516306.1">
    <property type="nucleotide sequence ID" value="NZ_JASCIR010000033.1"/>
</dbReference>